<evidence type="ECO:0000313" key="1">
    <source>
        <dbReference type="EMBL" id="KAH7904175.1"/>
    </source>
</evidence>
<proteinExistence type="predicted"/>
<protein>
    <submittedName>
        <fullName evidence="1">Uncharacterized protein</fullName>
    </submittedName>
</protein>
<reference evidence="1" key="1">
    <citation type="journal article" date="2021" name="New Phytol.">
        <title>Evolutionary innovations through gain and loss of genes in the ectomycorrhizal Boletales.</title>
        <authorList>
            <person name="Wu G."/>
            <person name="Miyauchi S."/>
            <person name="Morin E."/>
            <person name="Kuo A."/>
            <person name="Drula E."/>
            <person name="Varga T."/>
            <person name="Kohler A."/>
            <person name="Feng B."/>
            <person name="Cao Y."/>
            <person name="Lipzen A."/>
            <person name="Daum C."/>
            <person name="Hundley H."/>
            <person name="Pangilinan J."/>
            <person name="Johnson J."/>
            <person name="Barry K."/>
            <person name="LaButti K."/>
            <person name="Ng V."/>
            <person name="Ahrendt S."/>
            <person name="Min B."/>
            <person name="Choi I.G."/>
            <person name="Park H."/>
            <person name="Plett J.M."/>
            <person name="Magnuson J."/>
            <person name="Spatafora J.W."/>
            <person name="Nagy L.G."/>
            <person name="Henrissat B."/>
            <person name="Grigoriev I.V."/>
            <person name="Yang Z.L."/>
            <person name="Xu J."/>
            <person name="Martin F.M."/>
        </authorList>
    </citation>
    <scope>NUCLEOTIDE SEQUENCE</scope>
    <source>
        <strain evidence="1">ATCC 28755</strain>
    </source>
</reference>
<evidence type="ECO:0000313" key="2">
    <source>
        <dbReference type="Proteomes" id="UP000790377"/>
    </source>
</evidence>
<dbReference type="Proteomes" id="UP000790377">
    <property type="component" value="Unassembled WGS sequence"/>
</dbReference>
<comment type="caution">
    <text evidence="1">The sequence shown here is derived from an EMBL/GenBank/DDBJ whole genome shotgun (WGS) entry which is preliminary data.</text>
</comment>
<gene>
    <name evidence="1" type="ORF">BJ138DRAFT_1107053</name>
</gene>
<accession>A0ACB7ZSU7</accession>
<dbReference type="EMBL" id="MU268580">
    <property type="protein sequence ID" value="KAH7904175.1"/>
    <property type="molecule type" value="Genomic_DNA"/>
</dbReference>
<name>A0ACB7ZSU7_9AGAM</name>
<keyword evidence="2" id="KW-1185">Reference proteome</keyword>
<sequence>MYRSSSSSASTRSTESSSQASRSGSIPSPPPTPPPRSPTASRPSLTVAKPQAHASPTSPKHASPPRRRPLPQTLRLHPLGIDPAELIGKRLRRLGVSGRHPVLTLEVGGGDEAGTGEGEVREVYQVRVDGYDPVHRGIPKALEMDPALHALLHTHSPSLPHANATSCLVNRTIADCALITLTDKAFSTRADKAFSTLTDKAFSTRADKAFSARADKAFSTLTDTQEREHTWDQNHTAFVVRFADHNGRGPWHSVWATLTEHEHEHDGHGAGGHGAGAHGEGEHGEGEHGEGGHGEGAHDAGEHADGRETRTGRGRCVFRSYDDVYVERLSGAQESPKGKKPTWGSPAKPTWGSPTKPTWNTPTEGTWSTPTEGTWNTPTEGTWSTPTKGTWGSPTKERRRTQPTWGSPAKAPGSNSNSGSSQGSPVREMRPAWGSPTKHTRGLVAGQTQSSPTKRFQTQGLPTKQAQTQGPPTKQAQQAGGPPAKHPPRQGSSTKQTQTQTQGPPTKQTQTQTQTQGPPTKRRTQDPFRFLPDRV</sequence>
<organism evidence="1 2">
    <name type="scientific">Hygrophoropsis aurantiaca</name>
    <dbReference type="NCBI Taxonomy" id="72124"/>
    <lineage>
        <taxon>Eukaryota</taxon>
        <taxon>Fungi</taxon>
        <taxon>Dikarya</taxon>
        <taxon>Basidiomycota</taxon>
        <taxon>Agaricomycotina</taxon>
        <taxon>Agaricomycetes</taxon>
        <taxon>Agaricomycetidae</taxon>
        <taxon>Boletales</taxon>
        <taxon>Coniophorineae</taxon>
        <taxon>Hygrophoropsidaceae</taxon>
        <taxon>Hygrophoropsis</taxon>
    </lineage>
</organism>